<sequence length="122" mass="13643">MVKQRVVSSVEERVVGGEGLRPGTQSPVWRIELECFTASMFLAESSITLSTLPSLFPQVEIELQLLTAVRNTTRRCGTLETVEDCAPADSKKSAYLYEVSARKTDLCDLFKSVFRFGWLTFA</sequence>
<accession>A0A5B9QI84</accession>
<protein>
    <submittedName>
        <fullName evidence="1">Uncharacterized protein</fullName>
    </submittedName>
</protein>
<dbReference type="AlphaFoldDB" id="A0A5B9QI84"/>
<evidence type="ECO:0000313" key="1">
    <source>
        <dbReference type="EMBL" id="QEG37679.1"/>
    </source>
</evidence>
<evidence type="ECO:0000313" key="2">
    <source>
        <dbReference type="Proteomes" id="UP000323917"/>
    </source>
</evidence>
<gene>
    <name evidence="1" type="ORF">Pr1d_50250</name>
</gene>
<dbReference type="Proteomes" id="UP000323917">
    <property type="component" value="Chromosome"/>
</dbReference>
<name>A0A5B9QI84_9BACT</name>
<proteinExistence type="predicted"/>
<dbReference type="KEGG" id="bgok:Pr1d_50250"/>
<reference evidence="1 2" key="1">
    <citation type="submission" date="2019-08" db="EMBL/GenBank/DDBJ databases">
        <title>Deep-cultivation of Planctomycetes and their phenomic and genomic characterization uncovers novel biology.</title>
        <authorList>
            <person name="Wiegand S."/>
            <person name="Jogler M."/>
            <person name="Boedeker C."/>
            <person name="Pinto D."/>
            <person name="Vollmers J."/>
            <person name="Rivas-Marin E."/>
            <person name="Kohn T."/>
            <person name="Peeters S.H."/>
            <person name="Heuer A."/>
            <person name="Rast P."/>
            <person name="Oberbeckmann S."/>
            <person name="Bunk B."/>
            <person name="Jeske O."/>
            <person name="Meyerdierks A."/>
            <person name="Storesund J.E."/>
            <person name="Kallscheuer N."/>
            <person name="Luecker S."/>
            <person name="Lage O.M."/>
            <person name="Pohl T."/>
            <person name="Merkel B.J."/>
            <person name="Hornburger P."/>
            <person name="Mueller R.-W."/>
            <person name="Bruemmer F."/>
            <person name="Labrenz M."/>
            <person name="Spormann A.M."/>
            <person name="Op den Camp H."/>
            <person name="Overmann J."/>
            <person name="Amann R."/>
            <person name="Jetten M.S.M."/>
            <person name="Mascher T."/>
            <person name="Medema M.H."/>
            <person name="Devos D.P."/>
            <person name="Kaster A.-K."/>
            <person name="Ovreas L."/>
            <person name="Rohde M."/>
            <person name="Galperin M.Y."/>
            <person name="Jogler C."/>
        </authorList>
    </citation>
    <scope>NUCLEOTIDE SEQUENCE [LARGE SCALE GENOMIC DNA]</scope>
    <source>
        <strain evidence="1 2">Pr1d</strain>
    </source>
</reference>
<keyword evidence="2" id="KW-1185">Reference proteome</keyword>
<dbReference type="EMBL" id="CP042913">
    <property type="protein sequence ID" value="QEG37679.1"/>
    <property type="molecule type" value="Genomic_DNA"/>
</dbReference>
<organism evidence="1 2">
    <name type="scientific">Bythopirellula goksoeyrii</name>
    <dbReference type="NCBI Taxonomy" id="1400387"/>
    <lineage>
        <taxon>Bacteria</taxon>
        <taxon>Pseudomonadati</taxon>
        <taxon>Planctomycetota</taxon>
        <taxon>Planctomycetia</taxon>
        <taxon>Pirellulales</taxon>
        <taxon>Lacipirellulaceae</taxon>
        <taxon>Bythopirellula</taxon>
    </lineage>
</organism>